<reference evidence="1" key="1">
    <citation type="submission" date="2014-09" db="EMBL/GenBank/DDBJ databases">
        <authorList>
            <person name="Magalhaes I.L.F."/>
            <person name="Oliveira U."/>
            <person name="Santos F.R."/>
            <person name="Vidigal T.H.D.A."/>
            <person name="Brescovit A.D."/>
            <person name="Santos A.J."/>
        </authorList>
    </citation>
    <scope>NUCLEOTIDE SEQUENCE</scope>
    <source>
        <tissue evidence="1">Shoot tissue taken approximately 20 cm above the soil surface</tissue>
    </source>
</reference>
<evidence type="ECO:0000313" key="1">
    <source>
        <dbReference type="EMBL" id="JAE00604.1"/>
    </source>
</evidence>
<protein>
    <submittedName>
        <fullName evidence="1">Uncharacterized protein</fullName>
    </submittedName>
</protein>
<organism evidence="1">
    <name type="scientific">Arundo donax</name>
    <name type="common">Giant reed</name>
    <name type="synonym">Donax arundinaceus</name>
    <dbReference type="NCBI Taxonomy" id="35708"/>
    <lineage>
        <taxon>Eukaryota</taxon>
        <taxon>Viridiplantae</taxon>
        <taxon>Streptophyta</taxon>
        <taxon>Embryophyta</taxon>
        <taxon>Tracheophyta</taxon>
        <taxon>Spermatophyta</taxon>
        <taxon>Magnoliopsida</taxon>
        <taxon>Liliopsida</taxon>
        <taxon>Poales</taxon>
        <taxon>Poaceae</taxon>
        <taxon>PACMAD clade</taxon>
        <taxon>Arundinoideae</taxon>
        <taxon>Arundineae</taxon>
        <taxon>Arundo</taxon>
    </lineage>
</organism>
<name>A0A0A9ENR3_ARUDO</name>
<accession>A0A0A9ENR3</accession>
<proteinExistence type="predicted"/>
<reference evidence="1" key="2">
    <citation type="journal article" date="2015" name="Data Brief">
        <title>Shoot transcriptome of the giant reed, Arundo donax.</title>
        <authorList>
            <person name="Barrero R.A."/>
            <person name="Guerrero F.D."/>
            <person name="Moolhuijzen P."/>
            <person name="Goolsby J.A."/>
            <person name="Tidwell J."/>
            <person name="Bellgard S.E."/>
            <person name="Bellgard M.I."/>
        </authorList>
    </citation>
    <scope>NUCLEOTIDE SEQUENCE</scope>
    <source>
        <tissue evidence="1">Shoot tissue taken approximately 20 cm above the soil surface</tissue>
    </source>
</reference>
<dbReference type="EMBL" id="GBRH01197292">
    <property type="protein sequence ID" value="JAE00604.1"/>
    <property type="molecule type" value="Transcribed_RNA"/>
</dbReference>
<sequence length="14" mass="1497">MMGKSYVNVGQLGL</sequence>